<evidence type="ECO:0000313" key="2">
    <source>
        <dbReference type="EMBL" id="KAG0689797.1"/>
    </source>
</evidence>
<feature type="transmembrane region" description="Helical" evidence="1">
    <location>
        <begin position="93"/>
        <end position="116"/>
    </location>
</feature>
<reference evidence="2" key="1">
    <citation type="submission" date="2020-11" db="EMBL/GenBank/DDBJ databases">
        <title>Kefir isolates.</title>
        <authorList>
            <person name="Marcisauskas S."/>
            <person name="Kim Y."/>
            <person name="Blasche S."/>
        </authorList>
    </citation>
    <scope>NUCLEOTIDE SEQUENCE</scope>
    <source>
        <strain evidence="2">Olga-1</strain>
    </source>
</reference>
<dbReference type="EMBL" id="PUHW01000060">
    <property type="protein sequence ID" value="KAG0689797.1"/>
    <property type="molecule type" value="Genomic_DNA"/>
</dbReference>
<keyword evidence="1" id="KW-0812">Transmembrane</keyword>
<gene>
    <name evidence="2" type="ORF">C6P40_004456</name>
</gene>
<protein>
    <submittedName>
        <fullName evidence="2">Uncharacterized protein</fullName>
    </submittedName>
</protein>
<keyword evidence="1" id="KW-0472">Membrane</keyword>
<name>A0A9P6WPB1_9ASCO</name>
<dbReference type="AlphaFoldDB" id="A0A9P6WPB1"/>
<evidence type="ECO:0000313" key="3">
    <source>
        <dbReference type="Proteomes" id="UP000697127"/>
    </source>
</evidence>
<keyword evidence="3" id="KW-1185">Reference proteome</keyword>
<comment type="caution">
    <text evidence="2">The sequence shown here is derived from an EMBL/GenBank/DDBJ whole genome shotgun (WGS) entry which is preliminary data.</text>
</comment>
<evidence type="ECO:0000256" key="1">
    <source>
        <dbReference type="SAM" id="Phobius"/>
    </source>
</evidence>
<organism evidence="2 3">
    <name type="scientific">Pichia californica</name>
    <dbReference type="NCBI Taxonomy" id="460514"/>
    <lineage>
        <taxon>Eukaryota</taxon>
        <taxon>Fungi</taxon>
        <taxon>Dikarya</taxon>
        <taxon>Ascomycota</taxon>
        <taxon>Saccharomycotina</taxon>
        <taxon>Pichiomycetes</taxon>
        <taxon>Pichiales</taxon>
        <taxon>Pichiaceae</taxon>
        <taxon>Pichia</taxon>
    </lineage>
</organism>
<feature type="transmembrane region" description="Helical" evidence="1">
    <location>
        <begin position="6"/>
        <end position="28"/>
    </location>
</feature>
<accession>A0A9P6WPB1</accession>
<sequence length="173" mass="20163">MITIRALIISICYILYINNHAALSFIMYRLFTDLNEIIVEKKNINYRALTLNFFIGLFVLTVSVYTSITKDFWAHITGLKVIASYDESKNYKYVYVGGILVIIGWIGCIAYYSLFYDYSIGNLKRENNKDEIKNNDFLSLFSKVSIVIVFNIVYLRIYQNITTLQIIRTILTI</sequence>
<proteinExistence type="predicted"/>
<feature type="transmembrane region" description="Helical" evidence="1">
    <location>
        <begin position="137"/>
        <end position="158"/>
    </location>
</feature>
<feature type="transmembrane region" description="Helical" evidence="1">
    <location>
        <begin position="49"/>
        <end position="68"/>
    </location>
</feature>
<keyword evidence="1" id="KW-1133">Transmembrane helix</keyword>
<dbReference type="Proteomes" id="UP000697127">
    <property type="component" value="Unassembled WGS sequence"/>
</dbReference>